<feature type="chain" id="PRO_5026072887" description="Kazal-like domain-containing protein" evidence="5">
    <location>
        <begin position="16"/>
        <end position="223"/>
    </location>
</feature>
<dbReference type="PANTHER" id="PTHR10913:SF45">
    <property type="entry name" value="FOLLISTATIN, ISOFORM A-RELATED"/>
    <property type="match status" value="1"/>
</dbReference>
<dbReference type="Pfam" id="PF00050">
    <property type="entry name" value="Kazal_1"/>
    <property type="match status" value="1"/>
</dbReference>
<dbReference type="GO" id="GO:0005576">
    <property type="term" value="C:extracellular region"/>
    <property type="evidence" value="ECO:0007669"/>
    <property type="project" value="TreeGrafter"/>
</dbReference>
<evidence type="ECO:0000256" key="4">
    <source>
        <dbReference type="SAM" id="MobiDB-lite"/>
    </source>
</evidence>
<feature type="region of interest" description="Disordered" evidence="4">
    <location>
        <begin position="155"/>
        <end position="197"/>
    </location>
</feature>
<dbReference type="PANTHER" id="PTHR10913">
    <property type="entry name" value="FOLLISTATIN-RELATED"/>
    <property type="match status" value="1"/>
</dbReference>
<feature type="domain" description="Kazal-like" evidence="6">
    <location>
        <begin position="110"/>
        <end position="161"/>
    </location>
</feature>
<feature type="signal peptide" evidence="5">
    <location>
        <begin position="1"/>
        <end position="15"/>
    </location>
</feature>
<dbReference type="VEuPathDB" id="FungiDB:AeMF1_016242"/>
<accession>A0A6G0X6H7</accession>
<keyword evidence="1" id="KW-0646">Protease inhibitor</keyword>
<evidence type="ECO:0000313" key="7">
    <source>
        <dbReference type="EMBL" id="KAF0735429.1"/>
    </source>
</evidence>
<dbReference type="SMART" id="SM00280">
    <property type="entry name" value="KAZAL"/>
    <property type="match status" value="3"/>
</dbReference>
<evidence type="ECO:0000256" key="5">
    <source>
        <dbReference type="SAM" id="SignalP"/>
    </source>
</evidence>
<feature type="compositionally biased region" description="Polar residues" evidence="4">
    <location>
        <begin position="161"/>
        <end position="180"/>
    </location>
</feature>
<dbReference type="Proteomes" id="UP000481153">
    <property type="component" value="Unassembled WGS sequence"/>
</dbReference>
<dbReference type="SUPFAM" id="SSF100895">
    <property type="entry name" value="Kazal-type serine protease inhibitors"/>
    <property type="match status" value="3"/>
</dbReference>
<sequence length="223" mass="22666">MQLKHIVVTAGVVAAQCELGCIDVVEPVCASDGKTYNNSCLVKVAACSEKKNITVVAQSDCKVCSNRICTSVGSPVCGSDGKTYANSCELGRATCKNASITLASNGWCEESGNSTCKTGCIALYKPVCASNGETYGNDCELKNAACDNSSITKVSDGECTGESNSTNTTKAPSTTAENSVSSTTESPKTTASAPTTTATKSASATVIASVATTIFVAVLSFLA</sequence>
<feature type="domain" description="Kazal-like" evidence="6">
    <location>
        <begin position="11"/>
        <end position="62"/>
    </location>
</feature>
<dbReference type="Pfam" id="PF07648">
    <property type="entry name" value="Kazal_2"/>
    <property type="match status" value="2"/>
</dbReference>
<keyword evidence="5" id="KW-0732">Signal</keyword>
<dbReference type="PROSITE" id="PS51465">
    <property type="entry name" value="KAZAL_2"/>
    <property type="match status" value="3"/>
</dbReference>
<name>A0A6G0X6H7_9STRA</name>
<evidence type="ECO:0000259" key="6">
    <source>
        <dbReference type="PROSITE" id="PS51465"/>
    </source>
</evidence>
<comment type="caution">
    <text evidence="7">The sequence shown here is derived from an EMBL/GenBank/DDBJ whole genome shotgun (WGS) entry which is preliminary data.</text>
</comment>
<evidence type="ECO:0000313" key="8">
    <source>
        <dbReference type="Proteomes" id="UP000481153"/>
    </source>
</evidence>
<dbReference type="GO" id="GO:0030154">
    <property type="term" value="P:cell differentiation"/>
    <property type="evidence" value="ECO:0007669"/>
    <property type="project" value="TreeGrafter"/>
</dbReference>
<proteinExistence type="predicted"/>
<keyword evidence="3" id="KW-1015">Disulfide bond</keyword>
<dbReference type="AlphaFoldDB" id="A0A6G0X6H7"/>
<dbReference type="CDD" id="cd00104">
    <property type="entry name" value="KAZAL_FS"/>
    <property type="match status" value="3"/>
</dbReference>
<evidence type="ECO:0000256" key="3">
    <source>
        <dbReference type="ARBA" id="ARBA00023157"/>
    </source>
</evidence>
<gene>
    <name evidence="7" type="ORF">Ae201684_008118</name>
</gene>
<organism evidence="7 8">
    <name type="scientific">Aphanomyces euteiches</name>
    <dbReference type="NCBI Taxonomy" id="100861"/>
    <lineage>
        <taxon>Eukaryota</taxon>
        <taxon>Sar</taxon>
        <taxon>Stramenopiles</taxon>
        <taxon>Oomycota</taxon>
        <taxon>Saprolegniomycetes</taxon>
        <taxon>Saprolegniales</taxon>
        <taxon>Verrucalvaceae</taxon>
        <taxon>Aphanomyces</taxon>
    </lineage>
</organism>
<keyword evidence="2" id="KW-0722">Serine protease inhibitor</keyword>
<dbReference type="InterPro" id="IPR050653">
    <property type="entry name" value="Prot_Inhib_GrowthFact_Antg"/>
</dbReference>
<dbReference type="InterPro" id="IPR002350">
    <property type="entry name" value="Kazal_dom"/>
</dbReference>
<feature type="compositionally biased region" description="Low complexity" evidence="4">
    <location>
        <begin position="181"/>
        <end position="197"/>
    </location>
</feature>
<reference evidence="7 8" key="1">
    <citation type="submission" date="2019-07" db="EMBL/GenBank/DDBJ databases">
        <title>Genomics analysis of Aphanomyces spp. identifies a new class of oomycete effector associated with host adaptation.</title>
        <authorList>
            <person name="Gaulin E."/>
        </authorList>
    </citation>
    <scope>NUCLEOTIDE SEQUENCE [LARGE SCALE GENOMIC DNA]</scope>
    <source>
        <strain evidence="7 8">ATCC 201684</strain>
    </source>
</reference>
<evidence type="ECO:0000256" key="2">
    <source>
        <dbReference type="ARBA" id="ARBA00022900"/>
    </source>
</evidence>
<feature type="domain" description="Kazal-like" evidence="6">
    <location>
        <begin position="63"/>
        <end position="109"/>
    </location>
</feature>
<protein>
    <recommendedName>
        <fullName evidence="6">Kazal-like domain-containing protein</fullName>
    </recommendedName>
</protein>
<dbReference type="EMBL" id="VJMJ01000098">
    <property type="protein sequence ID" value="KAF0735429.1"/>
    <property type="molecule type" value="Genomic_DNA"/>
</dbReference>
<keyword evidence="8" id="KW-1185">Reference proteome</keyword>
<evidence type="ECO:0000256" key="1">
    <source>
        <dbReference type="ARBA" id="ARBA00022690"/>
    </source>
</evidence>
<dbReference type="Gene3D" id="3.30.60.30">
    <property type="match status" value="3"/>
</dbReference>
<dbReference type="InterPro" id="IPR036058">
    <property type="entry name" value="Kazal_dom_sf"/>
</dbReference>